<gene>
    <name evidence="1" type="ORF">SAMN04488508_109103</name>
</gene>
<dbReference type="EMBL" id="FQYP01000009">
    <property type="protein sequence ID" value="SHJ46914.1"/>
    <property type="molecule type" value="Genomic_DNA"/>
</dbReference>
<name>A0A1M6JJS0_9FLAO</name>
<proteinExistence type="predicted"/>
<reference evidence="2" key="1">
    <citation type="submission" date="2016-11" db="EMBL/GenBank/DDBJ databases">
        <authorList>
            <person name="Varghese N."/>
            <person name="Submissions S."/>
        </authorList>
    </citation>
    <scope>NUCLEOTIDE SEQUENCE [LARGE SCALE GENOMIC DNA]</scope>
    <source>
        <strain evidence="2">DSM 22623</strain>
    </source>
</reference>
<dbReference type="GO" id="GO:0015035">
    <property type="term" value="F:protein-disulfide reductase activity"/>
    <property type="evidence" value="ECO:0007669"/>
    <property type="project" value="InterPro"/>
</dbReference>
<dbReference type="PANTHER" id="PTHR33639">
    <property type="entry name" value="THIOL-DISULFIDE OXIDOREDUCTASE DCC"/>
    <property type="match status" value="1"/>
</dbReference>
<dbReference type="RefSeq" id="WP_073319891.1">
    <property type="nucleotide sequence ID" value="NZ_FQYP01000009.1"/>
</dbReference>
<dbReference type="AlphaFoldDB" id="A0A1M6JJS0"/>
<dbReference type="Proteomes" id="UP000184432">
    <property type="component" value="Unassembled WGS sequence"/>
</dbReference>
<evidence type="ECO:0000313" key="1">
    <source>
        <dbReference type="EMBL" id="SHJ46914.1"/>
    </source>
</evidence>
<accession>A0A1M6JJS0</accession>
<protein>
    <submittedName>
        <fullName evidence="1">Predicted thiol-disulfide oxidoreductase YuxK, DCC family</fullName>
    </submittedName>
</protein>
<dbReference type="PANTHER" id="PTHR33639:SF2">
    <property type="entry name" value="DUF393 DOMAIN-CONTAINING PROTEIN"/>
    <property type="match status" value="1"/>
</dbReference>
<evidence type="ECO:0000313" key="2">
    <source>
        <dbReference type="Proteomes" id="UP000184432"/>
    </source>
</evidence>
<keyword evidence="2" id="KW-1185">Reference proteome</keyword>
<dbReference type="OrthoDB" id="9785438at2"/>
<dbReference type="Pfam" id="PF04134">
    <property type="entry name" value="DCC1-like"/>
    <property type="match status" value="1"/>
</dbReference>
<organism evidence="1 2">
    <name type="scientific">Aquimarina spongiae</name>
    <dbReference type="NCBI Taxonomy" id="570521"/>
    <lineage>
        <taxon>Bacteria</taxon>
        <taxon>Pseudomonadati</taxon>
        <taxon>Bacteroidota</taxon>
        <taxon>Flavobacteriia</taxon>
        <taxon>Flavobacteriales</taxon>
        <taxon>Flavobacteriaceae</taxon>
        <taxon>Aquimarina</taxon>
    </lineage>
</organism>
<dbReference type="InterPro" id="IPR007263">
    <property type="entry name" value="DCC1-like"/>
</dbReference>
<dbReference type="STRING" id="570521.SAMN04488508_109103"/>
<sequence>MENLANKSVIIFDGECNLCNGVVGWLLKFAPEEIFQFIPFQSPQGQAYLKQYGYPLEQLETVILIDQNGAHTHSDGFLKIVSKIPRWKLAAALLAFVPRMIRDGIYKIASRNRVRWFGQSSSCTITFR</sequence>
<dbReference type="InterPro" id="IPR052927">
    <property type="entry name" value="DCC_oxidoreductase"/>
</dbReference>